<dbReference type="AlphaFoldDB" id="A0A0C3QL60"/>
<evidence type="ECO:0000313" key="4">
    <source>
        <dbReference type="Proteomes" id="UP000054248"/>
    </source>
</evidence>
<dbReference type="PANTHER" id="PTHR13078">
    <property type="entry name" value="PEROXISOMAL MULTIFUNCTIONAL ENZYME TYPE 2-RELATED"/>
    <property type="match status" value="1"/>
</dbReference>
<dbReference type="GO" id="GO:0006635">
    <property type="term" value="P:fatty acid beta-oxidation"/>
    <property type="evidence" value="ECO:0007669"/>
    <property type="project" value="TreeGrafter"/>
</dbReference>
<dbReference type="Pfam" id="PF22622">
    <property type="entry name" value="MFE-2_hydrat-2_N"/>
    <property type="match status" value="1"/>
</dbReference>
<dbReference type="HOGENOM" id="CLU_040078_3_0_1"/>
<feature type="domain" description="MaoC-like" evidence="1">
    <location>
        <begin position="180"/>
        <end position="282"/>
    </location>
</feature>
<evidence type="ECO:0000313" key="3">
    <source>
        <dbReference type="EMBL" id="KIO28266.1"/>
    </source>
</evidence>
<dbReference type="CDD" id="cd03448">
    <property type="entry name" value="HDE_HSD"/>
    <property type="match status" value="1"/>
</dbReference>
<dbReference type="SUPFAM" id="SSF54637">
    <property type="entry name" value="Thioesterase/thiol ester dehydrase-isomerase"/>
    <property type="match status" value="2"/>
</dbReference>
<reference evidence="3 4" key="1">
    <citation type="submission" date="2014-04" db="EMBL/GenBank/DDBJ databases">
        <authorList>
            <consortium name="DOE Joint Genome Institute"/>
            <person name="Kuo A."/>
            <person name="Girlanda M."/>
            <person name="Perotto S."/>
            <person name="Kohler A."/>
            <person name="Nagy L.G."/>
            <person name="Floudas D."/>
            <person name="Copeland A."/>
            <person name="Barry K.W."/>
            <person name="Cichocki N."/>
            <person name="Veneault-Fourrey C."/>
            <person name="LaButti K."/>
            <person name="Lindquist E.A."/>
            <person name="Lipzen A."/>
            <person name="Lundell T."/>
            <person name="Morin E."/>
            <person name="Murat C."/>
            <person name="Sun H."/>
            <person name="Tunlid A."/>
            <person name="Henrissat B."/>
            <person name="Grigoriev I.V."/>
            <person name="Hibbett D.S."/>
            <person name="Martin F."/>
            <person name="Nordberg H.P."/>
            <person name="Cantor M.N."/>
            <person name="Hua S.X."/>
        </authorList>
    </citation>
    <scope>NUCLEOTIDE SEQUENCE [LARGE SCALE GENOMIC DNA]</scope>
    <source>
        <strain evidence="3 4">MUT 4182</strain>
    </source>
</reference>
<dbReference type="GO" id="GO:0044594">
    <property type="term" value="F:17-beta-hydroxysteroid dehydrogenase (NAD+) activity"/>
    <property type="evidence" value="ECO:0007669"/>
    <property type="project" value="TreeGrafter"/>
</dbReference>
<dbReference type="STRING" id="1051891.A0A0C3QL60"/>
<dbReference type="InterPro" id="IPR002539">
    <property type="entry name" value="MaoC-like_dom"/>
</dbReference>
<dbReference type="Gene3D" id="3.10.129.10">
    <property type="entry name" value="Hotdog Thioesterase"/>
    <property type="match status" value="2"/>
</dbReference>
<sequence>MSVDLSKAIGYQLQDQPVAWTKKDLLLYAVGIGAKKDDLPFVYELDKSFAAFPTFPVVLNLKGQSTDVTDFNKLVQDSEPVPGLPKFDPRRIVHGSQSIESLKPLPTESGGDWKLKRRIIGIHENKSGVIVEVETLLVDGNGVPYSRMVSATFNVGGKATGQKFSRVIAVAPSPQAVPNERTPDHVVTEATSEEQAIIYRLSGDFNPLHIDPRPGQKAGFGGAILHGLSTFGFAARAVLKAVGNNDPTALLAFGARFTSPVKPGDSLETSTWRMSESVDGVIEVAFLTKNLTSGKVSMIGDEVMRPS</sequence>
<dbReference type="Pfam" id="PF01575">
    <property type="entry name" value="MaoC_dehydratas"/>
    <property type="match status" value="1"/>
</dbReference>
<accession>A0A0C3QL60</accession>
<dbReference type="InterPro" id="IPR054357">
    <property type="entry name" value="MFE-2_N"/>
</dbReference>
<dbReference type="EMBL" id="KN822996">
    <property type="protein sequence ID" value="KIO28266.1"/>
    <property type="molecule type" value="Genomic_DNA"/>
</dbReference>
<name>A0A0C3QL60_9AGAM</name>
<organism evidence="3 4">
    <name type="scientific">Tulasnella calospora MUT 4182</name>
    <dbReference type="NCBI Taxonomy" id="1051891"/>
    <lineage>
        <taxon>Eukaryota</taxon>
        <taxon>Fungi</taxon>
        <taxon>Dikarya</taxon>
        <taxon>Basidiomycota</taxon>
        <taxon>Agaricomycotina</taxon>
        <taxon>Agaricomycetes</taxon>
        <taxon>Cantharellales</taxon>
        <taxon>Tulasnellaceae</taxon>
        <taxon>Tulasnella</taxon>
    </lineage>
</organism>
<dbReference type="PANTHER" id="PTHR13078:SF57">
    <property type="entry name" value="DEHYDRATASE, PUTATIVE (AFU_ORTHOLOGUE AFUA_5G00640)-RELATED"/>
    <property type="match status" value="1"/>
</dbReference>
<dbReference type="InterPro" id="IPR029069">
    <property type="entry name" value="HotDog_dom_sf"/>
</dbReference>
<dbReference type="Proteomes" id="UP000054248">
    <property type="component" value="Unassembled WGS sequence"/>
</dbReference>
<dbReference type="OrthoDB" id="60204at2759"/>
<reference evidence="4" key="2">
    <citation type="submission" date="2015-01" db="EMBL/GenBank/DDBJ databases">
        <title>Evolutionary Origins and Diversification of the Mycorrhizal Mutualists.</title>
        <authorList>
            <consortium name="DOE Joint Genome Institute"/>
            <consortium name="Mycorrhizal Genomics Consortium"/>
            <person name="Kohler A."/>
            <person name="Kuo A."/>
            <person name="Nagy L.G."/>
            <person name="Floudas D."/>
            <person name="Copeland A."/>
            <person name="Barry K.W."/>
            <person name="Cichocki N."/>
            <person name="Veneault-Fourrey C."/>
            <person name="LaButti K."/>
            <person name="Lindquist E.A."/>
            <person name="Lipzen A."/>
            <person name="Lundell T."/>
            <person name="Morin E."/>
            <person name="Murat C."/>
            <person name="Riley R."/>
            <person name="Ohm R."/>
            <person name="Sun H."/>
            <person name="Tunlid A."/>
            <person name="Henrissat B."/>
            <person name="Grigoriev I.V."/>
            <person name="Hibbett D.S."/>
            <person name="Martin F."/>
        </authorList>
    </citation>
    <scope>NUCLEOTIDE SEQUENCE [LARGE SCALE GENOMIC DNA]</scope>
    <source>
        <strain evidence="4">MUT 4182</strain>
    </source>
</reference>
<proteinExistence type="predicted"/>
<evidence type="ECO:0000259" key="2">
    <source>
        <dbReference type="Pfam" id="PF22622"/>
    </source>
</evidence>
<dbReference type="GO" id="GO:0003857">
    <property type="term" value="F:(3S)-3-hydroxyacyl-CoA dehydrogenase (NAD+) activity"/>
    <property type="evidence" value="ECO:0007669"/>
    <property type="project" value="TreeGrafter"/>
</dbReference>
<dbReference type="GO" id="GO:0004300">
    <property type="term" value="F:enoyl-CoA hydratase activity"/>
    <property type="evidence" value="ECO:0007669"/>
    <property type="project" value="TreeGrafter"/>
</dbReference>
<keyword evidence="4" id="KW-1185">Reference proteome</keyword>
<protein>
    <submittedName>
        <fullName evidence="3">Uncharacterized protein</fullName>
    </submittedName>
</protein>
<gene>
    <name evidence="3" type="ORF">M407DRAFT_230779</name>
</gene>
<dbReference type="GO" id="GO:0005777">
    <property type="term" value="C:peroxisome"/>
    <property type="evidence" value="ECO:0007669"/>
    <property type="project" value="TreeGrafter"/>
</dbReference>
<evidence type="ECO:0000259" key="1">
    <source>
        <dbReference type="Pfam" id="PF01575"/>
    </source>
</evidence>
<feature type="domain" description="Peroxisomal multifunctional enzyme type 2-like N-terminal" evidence="2">
    <location>
        <begin position="20"/>
        <end position="156"/>
    </location>
</feature>